<proteinExistence type="predicted"/>
<dbReference type="EMBL" id="CAUEEQ010036408">
    <property type="protein sequence ID" value="CAJ0953242.1"/>
    <property type="molecule type" value="Genomic_DNA"/>
</dbReference>
<dbReference type="PANTHER" id="PTHR22710:SF2">
    <property type="entry name" value="X-RAY RADIATION RESISTANCE-ASSOCIATED PROTEIN 1"/>
    <property type="match status" value="1"/>
</dbReference>
<evidence type="ECO:0000256" key="3">
    <source>
        <dbReference type="ARBA" id="ARBA00022614"/>
    </source>
</evidence>
<comment type="subcellular location">
    <subcellularLocation>
        <location evidence="1">Cytoplasm</location>
    </subcellularLocation>
</comment>
<keyword evidence="3" id="KW-0433">Leucine-rich repeat</keyword>
<organism evidence="6 7">
    <name type="scientific">Ranitomeya imitator</name>
    <name type="common">mimic poison frog</name>
    <dbReference type="NCBI Taxonomy" id="111125"/>
    <lineage>
        <taxon>Eukaryota</taxon>
        <taxon>Metazoa</taxon>
        <taxon>Chordata</taxon>
        <taxon>Craniata</taxon>
        <taxon>Vertebrata</taxon>
        <taxon>Euteleostomi</taxon>
        <taxon>Amphibia</taxon>
        <taxon>Batrachia</taxon>
        <taxon>Anura</taxon>
        <taxon>Neobatrachia</taxon>
        <taxon>Hyloidea</taxon>
        <taxon>Dendrobatidae</taxon>
        <taxon>Dendrobatinae</taxon>
        <taxon>Ranitomeya</taxon>
    </lineage>
</organism>
<dbReference type="Proteomes" id="UP001176940">
    <property type="component" value="Unassembled WGS sequence"/>
</dbReference>
<keyword evidence="7" id="KW-1185">Reference proteome</keyword>
<evidence type="ECO:0000256" key="2">
    <source>
        <dbReference type="ARBA" id="ARBA00022490"/>
    </source>
</evidence>
<dbReference type="PANTHER" id="PTHR22710">
    <property type="entry name" value="X-RAY RADIATION RESISTANCE ASSOCIATED PROTEIN 1 XRRA1"/>
    <property type="match status" value="1"/>
</dbReference>
<accession>A0ABN9LX58</accession>
<protein>
    <submittedName>
        <fullName evidence="6">Uncharacterized protein</fullName>
    </submittedName>
</protein>
<name>A0ABN9LX58_9NEOB</name>
<feature type="compositionally biased region" description="Basic residues" evidence="5">
    <location>
        <begin position="77"/>
        <end position="90"/>
    </location>
</feature>
<evidence type="ECO:0000313" key="7">
    <source>
        <dbReference type="Proteomes" id="UP001176940"/>
    </source>
</evidence>
<gene>
    <name evidence="6" type="ORF">RIMI_LOCUS14241728</name>
</gene>
<keyword evidence="4" id="KW-0677">Repeat</keyword>
<keyword evidence="2" id="KW-0963">Cytoplasm</keyword>
<sequence length="184" mass="20650">MVVSSYQLQICHEEDVLPVALFPSLEELIINGNPLTTLRKGDPPLLISFLQQRLGIKVICKKSPGIHKPHVIIPRKERRKSLFRKHHSHTQGRSQEMIGWSQTSEERSCSRPPEVQSVFMTQVENVPDSAVEPGPPPSPSSAPAEQPTATNEKAEPKNIPERFRGYEELYEVKVDPGFVEPVGE</sequence>
<feature type="region of interest" description="Disordered" evidence="5">
    <location>
        <begin position="77"/>
        <end position="112"/>
    </location>
</feature>
<feature type="compositionally biased region" description="Basic and acidic residues" evidence="5">
    <location>
        <begin position="152"/>
        <end position="162"/>
    </location>
</feature>
<evidence type="ECO:0000256" key="5">
    <source>
        <dbReference type="SAM" id="MobiDB-lite"/>
    </source>
</evidence>
<feature type="region of interest" description="Disordered" evidence="5">
    <location>
        <begin position="127"/>
        <end position="162"/>
    </location>
</feature>
<evidence type="ECO:0000256" key="4">
    <source>
        <dbReference type="ARBA" id="ARBA00022737"/>
    </source>
</evidence>
<reference evidence="6" key="1">
    <citation type="submission" date="2023-07" db="EMBL/GenBank/DDBJ databases">
        <authorList>
            <person name="Stuckert A."/>
        </authorList>
    </citation>
    <scope>NUCLEOTIDE SEQUENCE</scope>
</reference>
<comment type="caution">
    <text evidence="6">The sequence shown here is derived from an EMBL/GenBank/DDBJ whole genome shotgun (WGS) entry which is preliminary data.</text>
</comment>
<evidence type="ECO:0000313" key="6">
    <source>
        <dbReference type="EMBL" id="CAJ0953242.1"/>
    </source>
</evidence>
<evidence type="ECO:0000256" key="1">
    <source>
        <dbReference type="ARBA" id="ARBA00004496"/>
    </source>
</evidence>